<feature type="transmembrane region" description="Helical" evidence="11">
    <location>
        <begin position="88"/>
        <end position="109"/>
    </location>
</feature>
<evidence type="ECO:0000256" key="11">
    <source>
        <dbReference type="SAM" id="Phobius"/>
    </source>
</evidence>
<feature type="transmembrane region" description="Helical" evidence="11">
    <location>
        <begin position="115"/>
        <end position="143"/>
    </location>
</feature>
<comment type="subcellular location">
    <subcellularLocation>
        <location evidence="1">Cell membrane</location>
        <topology evidence="1">Multi-pass membrane protein</topology>
    </subcellularLocation>
</comment>
<dbReference type="PROSITE" id="PS00217">
    <property type="entry name" value="SUGAR_TRANSPORT_2"/>
    <property type="match status" value="1"/>
</dbReference>
<dbReference type="Proteomes" id="UP001236014">
    <property type="component" value="Chromosome"/>
</dbReference>
<dbReference type="KEGG" id="acab:QRX50_34345"/>
<proteinExistence type="inferred from homology"/>
<dbReference type="EMBL" id="CP127294">
    <property type="protein sequence ID" value="WIX76519.1"/>
    <property type="molecule type" value="Genomic_DNA"/>
</dbReference>
<feature type="transmembrane region" description="Helical" evidence="11">
    <location>
        <begin position="155"/>
        <end position="176"/>
    </location>
</feature>
<evidence type="ECO:0000256" key="3">
    <source>
        <dbReference type="ARBA" id="ARBA00022448"/>
    </source>
</evidence>
<dbReference type="PANTHER" id="PTHR43045">
    <property type="entry name" value="SHIKIMATE TRANSPORTER"/>
    <property type="match status" value="1"/>
</dbReference>
<evidence type="ECO:0000256" key="1">
    <source>
        <dbReference type="ARBA" id="ARBA00004651"/>
    </source>
</evidence>
<dbReference type="FunFam" id="1.20.1250.20:FF:000001">
    <property type="entry name" value="Dicarboxylate MFS transporter"/>
    <property type="match status" value="1"/>
</dbReference>
<feature type="transmembrane region" description="Helical" evidence="11">
    <location>
        <begin position="52"/>
        <end position="76"/>
    </location>
</feature>
<dbReference type="PANTHER" id="PTHR43045:SF1">
    <property type="entry name" value="SHIKIMATE TRANSPORTER"/>
    <property type="match status" value="1"/>
</dbReference>
<dbReference type="Pfam" id="PF07690">
    <property type="entry name" value="MFS_1"/>
    <property type="match status" value="1"/>
</dbReference>
<evidence type="ECO:0000256" key="8">
    <source>
        <dbReference type="ARBA" id="ARBA00023136"/>
    </source>
</evidence>
<feature type="transmembrane region" description="Helical" evidence="11">
    <location>
        <begin position="332"/>
        <end position="356"/>
    </location>
</feature>
<keyword evidence="3" id="KW-0813">Transport</keyword>
<evidence type="ECO:0000256" key="4">
    <source>
        <dbReference type="ARBA" id="ARBA00022475"/>
    </source>
</evidence>
<evidence type="ECO:0000256" key="9">
    <source>
        <dbReference type="ARBA" id="ARBA00037295"/>
    </source>
</evidence>
<feature type="domain" description="Major facilitator superfamily (MFS) profile" evidence="12">
    <location>
        <begin position="15"/>
        <end position="424"/>
    </location>
</feature>
<dbReference type="Gene3D" id="1.20.1250.20">
    <property type="entry name" value="MFS general substrate transporter like domains"/>
    <property type="match status" value="2"/>
</dbReference>
<name>A0A9Y2IBJ7_9PSEU</name>
<accession>A0A9Y2IBJ7</accession>
<gene>
    <name evidence="13" type="ORF">QRX50_34345</name>
</gene>
<sequence>MADSLHPPRQSMRRVVLAGLVGNALEWYDFFLYGTAAAIVFNKLFFPAVDPIAGTIAAFGTYALGFAARPIGGIVFGHFGDRIGRRAMLVTTLTLMGLTTALVGVLPTYQQIGLWAPILLTVLRIVQGIAVGGEWGGGVLLISENADPKRRGMQTALGQSGVSIGFVLSAAVFALLSGTTSAEAFQSWGWRIPFLVGVVLMVVGLVIRMNVLETQSFAQVRRRHETERFPVLAAIRKHPRAVVVSFGARLAENGGSYIFLVFVLTYASQIGIPQWVTLVGVILGELLEAIAMPLWGALTDRVGRRPVYLGGAIAMIVWAAPFFALLHTRETWLVWLAIVVANAACHGAMIGAQASFFSELFGSGVRYSGVALGHELASVLAGGLSPLIATVLLAWSGSWWPVAAYLGLLGLLTVAALAWAPETRGRDLDAVGSPEPSRPSELAR</sequence>
<protein>
    <recommendedName>
        <fullName evidence="10">Putative proline/betaine transporter</fullName>
    </recommendedName>
</protein>
<dbReference type="AlphaFoldDB" id="A0A9Y2IBJ7"/>
<organism evidence="13 14">
    <name type="scientific">Amycolatopsis carbonis</name>
    <dbReference type="NCBI Taxonomy" id="715471"/>
    <lineage>
        <taxon>Bacteria</taxon>
        <taxon>Bacillati</taxon>
        <taxon>Actinomycetota</taxon>
        <taxon>Actinomycetes</taxon>
        <taxon>Pseudonocardiales</taxon>
        <taxon>Pseudonocardiaceae</taxon>
        <taxon>Amycolatopsis</taxon>
    </lineage>
</organism>
<feature type="transmembrane region" description="Helical" evidence="11">
    <location>
        <begin position="376"/>
        <end position="396"/>
    </location>
</feature>
<keyword evidence="4" id="KW-1003">Cell membrane</keyword>
<feature type="transmembrane region" description="Helical" evidence="11">
    <location>
        <begin position="402"/>
        <end position="420"/>
    </location>
</feature>
<keyword evidence="14" id="KW-1185">Reference proteome</keyword>
<feature type="transmembrane region" description="Helical" evidence="11">
    <location>
        <begin position="272"/>
        <end position="295"/>
    </location>
</feature>
<dbReference type="GO" id="GO:0015293">
    <property type="term" value="F:symporter activity"/>
    <property type="evidence" value="ECO:0007669"/>
    <property type="project" value="UniProtKB-KW"/>
</dbReference>
<evidence type="ECO:0000313" key="13">
    <source>
        <dbReference type="EMBL" id="WIX76519.1"/>
    </source>
</evidence>
<evidence type="ECO:0000256" key="2">
    <source>
        <dbReference type="ARBA" id="ARBA00008240"/>
    </source>
</evidence>
<evidence type="ECO:0000256" key="7">
    <source>
        <dbReference type="ARBA" id="ARBA00022989"/>
    </source>
</evidence>
<comment type="similarity">
    <text evidence="2">Belongs to the major facilitator superfamily. Metabolite:H+ Symporter (MHS) family (TC 2.A.1.6) family.</text>
</comment>
<evidence type="ECO:0000256" key="10">
    <source>
        <dbReference type="ARBA" id="ARBA00039918"/>
    </source>
</evidence>
<dbReference type="RefSeq" id="WP_285967267.1">
    <property type="nucleotide sequence ID" value="NZ_CP127294.1"/>
</dbReference>
<evidence type="ECO:0000256" key="6">
    <source>
        <dbReference type="ARBA" id="ARBA00022847"/>
    </source>
</evidence>
<evidence type="ECO:0000256" key="5">
    <source>
        <dbReference type="ARBA" id="ARBA00022692"/>
    </source>
</evidence>
<keyword evidence="6" id="KW-0769">Symport</keyword>
<dbReference type="GO" id="GO:0005886">
    <property type="term" value="C:plasma membrane"/>
    <property type="evidence" value="ECO:0007669"/>
    <property type="project" value="UniProtKB-SubCell"/>
</dbReference>
<dbReference type="SUPFAM" id="SSF103473">
    <property type="entry name" value="MFS general substrate transporter"/>
    <property type="match status" value="1"/>
</dbReference>
<dbReference type="InterPro" id="IPR011701">
    <property type="entry name" value="MFS"/>
</dbReference>
<dbReference type="CDD" id="cd17369">
    <property type="entry name" value="MFS_ShiA_like"/>
    <property type="match status" value="1"/>
</dbReference>
<evidence type="ECO:0000313" key="14">
    <source>
        <dbReference type="Proteomes" id="UP001236014"/>
    </source>
</evidence>
<keyword evidence="8 11" id="KW-0472">Membrane</keyword>
<feature type="transmembrane region" description="Helical" evidence="11">
    <location>
        <begin position="15"/>
        <end position="40"/>
    </location>
</feature>
<keyword evidence="7 11" id="KW-1133">Transmembrane helix</keyword>
<comment type="function">
    <text evidence="9">May be a proton symporter involved in the uptake of osmolytes such as proline and glycine betaine.</text>
</comment>
<dbReference type="InterPro" id="IPR020846">
    <property type="entry name" value="MFS_dom"/>
</dbReference>
<dbReference type="InterPro" id="IPR036259">
    <property type="entry name" value="MFS_trans_sf"/>
</dbReference>
<feature type="transmembrane region" description="Helical" evidence="11">
    <location>
        <begin position="188"/>
        <end position="207"/>
    </location>
</feature>
<keyword evidence="5 11" id="KW-0812">Transmembrane</keyword>
<evidence type="ECO:0000259" key="12">
    <source>
        <dbReference type="PROSITE" id="PS50850"/>
    </source>
</evidence>
<dbReference type="InterPro" id="IPR005829">
    <property type="entry name" value="Sugar_transporter_CS"/>
</dbReference>
<dbReference type="PROSITE" id="PS50850">
    <property type="entry name" value="MFS"/>
    <property type="match status" value="1"/>
</dbReference>
<feature type="transmembrane region" description="Helical" evidence="11">
    <location>
        <begin position="307"/>
        <end position="326"/>
    </location>
</feature>
<reference evidence="13 14" key="1">
    <citation type="submission" date="2023-06" db="EMBL/GenBank/DDBJ databases">
        <authorList>
            <person name="Oyuntsetseg B."/>
            <person name="Kim S.B."/>
        </authorList>
    </citation>
    <scope>NUCLEOTIDE SEQUENCE [LARGE SCALE GENOMIC DNA]</scope>
    <source>
        <strain evidence="13 14">2-15</strain>
    </source>
</reference>